<gene>
    <name evidence="5" type="ORF">D6858_11980</name>
</gene>
<keyword evidence="1" id="KW-0229">DNA integration</keyword>
<protein>
    <submittedName>
        <fullName evidence="5">Site-specific integrase</fullName>
    </submittedName>
</protein>
<sequence>MMGDPVSSAANGLMKRASSAKCARMASRSRAFQLAIQFAANISMAAARDCPQGHRAAAMGRRSLDKESRDAQARQWIAHVPAFKTYARSGRVRVRFLTHDQAAELMGRLPEHQREVVLFALSTGLRQGNILHLRWDQVDMTRRIVTIGYGETKNGEALGVPLNEAALGVLRRQKGKHPVHVFTFRGKRLANANTRTWRAALKACGIEDFRWHDLRHTWATWLRQNDVPTWVLQELGGWKSESMVRRYAHMSVKHLQPYADQLIVPGTDPLINPVTDTKKSNCPEKLESSGHKNGHSESRPRLKLVAGLDVNS</sequence>
<dbReference type="PANTHER" id="PTHR30349:SF64">
    <property type="entry name" value="PROPHAGE INTEGRASE INTD-RELATED"/>
    <property type="match status" value="1"/>
</dbReference>
<evidence type="ECO:0000256" key="2">
    <source>
        <dbReference type="ARBA" id="ARBA00023172"/>
    </source>
</evidence>
<reference evidence="5 6" key="1">
    <citation type="submission" date="2018-09" db="EMBL/GenBank/DDBJ databases">
        <title>Altererythrobacter sp.Ery1 and Ery12, the genome sequencing of novel strains in genus Alterythrobacter.</title>
        <authorList>
            <person name="Cheng H."/>
            <person name="Wu Y.-H."/>
            <person name="Fang C."/>
            <person name="Xu X.-W."/>
        </authorList>
    </citation>
    <scope>NUCLEOTIDE SEQUENCE [LARGE SCALE GENOMIC DNA]</scope>
    <source>
        <strain evidence="5 6">Ery12</strain>
    </source>
</reference>
<evidence type="ECO:0000259" key="4">
    <source>
        <dbReference type="PROSITE" id="PS51898"/>
    </source>
</evidence>
<dbReference type="PROSITE" id="PS51898">
    <property type="entry name" value="TYR_RECOMBINASE"/>
    <property type="match status" value="1"/>
</dbReference>
<dbReference type="AlphaFoldDB" id="A0A419QZ39"/>
<keyword evidence="6" id="KW-1185">Reference proteome</keyword>
<dbReference type="Proteomes" id="UP000284322">
    <property type="component" value="Unassembled WGS sequence"/>
</dbReference>
<dbReference type="EMBL" id="RAHJ01000020">
    <property type="protein sequence ID" value="RJX66242.1"/>
    <property type="molecule type" value="Genomic_DNA"/>
</dbReference>
<accession>A0A419QZ39</accession>
<dbReference type="Gene3D" id="1.10.443.10">
    <property type="entry name" value="Intergrase catalytic core"/>
    <property type="match status" value="1"/>
</dbReference>
<dbReference type="InterPro" id="IPR011010">
    <property type="entry name" value="DNA_brk_join_enz"/>
</dbReference>
<dbReference type="SUPFAM" id="SSF56349">
    <property type="entry name" value="DNA breaking-rejoining enzymes"/>
    <property type="match status" value="1"/>
</dbReference>
<dbReference type="InterPro" id="IPR013762">
    <property type="entry name" value="Integrase-like_cat_sf"/>
</dbReference>
<proteinExistence type="predicted"/>
<feature type="region of interest" description="Disordered" evidence="3">
    <location>
        <begin position="273"/>
        <end position="312"/>
    </location>
</feature>
<feature type="compositionally biased region" description="Basic and acidic residues" evidence="3">
    <location>
        <begin position="276"/>
        <end position="300"/>
    </location>
</feature>
<dbReference type="Pfam" id="PF00589">
    <property type="entry name" value="Phage_integrase"/>
    <property type="match status" value="1"/>
</dbReference>
<organism evidence="5 6">
    <name type="scientific">Tsuneonella suprasediminis</name>
    <dbReference type="NCBI Taxonomy" id="2306996"/>
    <lineage>
        <taxon>Bacteria</taxon>
        <taxon>Pseudomonadati</taxon>
        <taxon>Pseudomonadota</taxon>
        <taxon>Alphaproteobacteria</taxon>
        <taxon>Sphingomonadales</taxon>
        <taxon>Erythrobacteraceae</taxon>
        <taxon>Tsuneonella</taxon>
    </lineage>
</organism>
<dbReference type="CDD" id="cd00796">
    <property type="entry name" value="INT_Rci_Hp1_C"/>
    <property type="match status" value="1"/>
</dbReference>
<evidence type="ECO:0000313" key="6">
    <source>
        <dbReference type="Proteomes" id="UP000284322"/>
    </source>
</evidence>
<dbReference type="GO" id="GO:0003677">
    <property type="term" value="F:DNA binding"/>
    <property type="evidence" value="ECO:0007669"/>
    <property type="project" value="InterPro"/>
</dbReference>
<evidence type="ECO:0000313" key="5">
    <source>
        <dbReference type="EMBL" id="RJX66242.1"/>
    </source>
</evidence>
<keyword evidence="2" id="KW-0233">DNA recombination</keyword>
<comment type="caution">
    <text evidence="5">The sequence shown here is derived from an EMBL/GenBank/DDBJ whole genome shotgun (WGS) entry which is preliminary data.</text>
</comment>
<dbReference type="GO" id="GO:0006310">
    <property type="term" value="P:DNA recombination"/>
    <property type="evidence" value="ECO:0007669"/>
    <property type="project" value="UniProtKB-KW"/>
</dbReference>
<dbReference type="GO" id="GO:0015074">
    <property type="term" value="P:DNA integration"/>
    <property type="evidence" value="ECO:0007669"/>
    <property type="project" value="UniProtKB-KW"/>
</dbReference>
<name>A0A419QZ39_9SPHN</name>
<dbReference type="PANTHER" id="PTHR30349">
    <property type="entry name" value="PHAGE INTEGRASE-RELATED"/>
    <property type="match status" value="1"/>
</dbReference>
<dbReference type="InterPro" id="IPR002104">
    <property type="entry name" value="Integrase_catalytic"/>
</dbReference>
<evidence type="ECO:0000256" key="3">
    <source>
        <dbReference type="SAM" id="MobiDB-lite"/>
    </source>
</evidence>
<dbReference type="InterPro" id="IPR050090">
    <property type="entry name" value="Tyrosine_recombinase_XerCD"/>
</dbReference>
<feature type="domain" description="Tyr recombinase" evidence="4">
    <location>
        <begin position="92"/>
        <end position="260"/>
    </location>
</feature>
<evidence type="ECO:0000256" key="1">
    <source>
        <dbReference type="ARBA" id="ARBA00022908"/>
    </source>
</evidence>